<dbReference type="SUPFAM" id="SSF50249">
    <property type="entry name" value="Nucleic acid-binding proteins"/>
    <property type="match status" value="1"/>
</dbReference>
<feature type="compositionally biased region" description="Acidic residues" evidence="6">
    <location>
        <begin position="172"/>
        <end position="184"/>
    </location>
</feature>
<evidence type="ECO:0000256" key="3">
    <source>
        <dbReference type="ARBA" id="ARBA00022884"/>
    </source>
</evidence>
<dbReference type="GO" id="GO:0005634">
    <property type="term" value="C:nucleus"/>
    <property type="evidence" value="ECO:0007669"/>
    <property type="project" value="TreeGrafter"/>
</dbReference>
<evidence type="ECO:0000256" key="2">
    <source>
        <dbReference type="ARBA" id="ARBA00020989"/>
    </source>
</evidence>
<dbReference type="EMBL" id="JAVRJZ010000019">
    <property type="protein sequence ID" value="KAK2707724.1"/>
    <property type="molecule type" value="Genomic_DNA"/>
</dbReference>
<evidence type="ECO:0000256" key="1">
    <source>
        <dbReference type="ARBA" id="ARBA00007340"/>
    </source>
</evidence>
<evidence type="ECO:0000313" key="9">
    <source>
        <dbReference type="Proteomes" id="UP001187531"/>
    </source>
</evidence>
<accession>A0AA88HIM3</accession>
<dbReference type="Pfam" id="PF01176">
    <property type="entry name" value="eIF-1a"/>
    <property type="match status" value="1"/>
</dbReference>
<comment type="similarity">
    <text evidence="1">Belongs to the EIF1AD family.</text>
</comment>
<dbReference type="InterPro" id="IPR001253">
    <property type="entry name" value="TIF_eIF-1A"/>
</dbReference>
<gene>
    <name evidence="8" type="ORF">QYM36_015425</name>
</gene>
<proteinExistence type="inferred from homology"/>
<feature type="compositionally biased region" description="Polar residues" evidence="6">
    <location>
        <begin position="131"/>
        <end position="142"/>
    </location>
</feature>
<name>A0AA88HIM3_ARTSF</name>
<evidence type="ECO:0000313" key="8">
    <source>
        <dbReference type="EMBL" id="KAK2707724.1"/>
    </source>
</evidence>
<reference evidence="8" key="1">
    <citation type="submission" date="2023-07" db="EMBL/GenBank/DDBJ databases">
        <title>Chromosome-level genome assembly of Artemia franciscana.</title>
        <authorList>
            <person name="Jo E."/>
        </authorList>
    </citation>
    <scope>NUCLEOTIDE SEQUENCE</scope>
    <source>
        <tissue evidence="8">Whole body</tissue>
    </source>
</reference>
<evidence type="ECO:0000256" key="6">
    <source>
        <dbReference type="SAM" id="MobiDB-lite"/>
    </source>
</evidence>
<keyword evidence="5" id="KW-0396">Initiation factor</keyword>
<keyword evidence="5" id="KW-0648">Protein biosynthesis</keyword>
<dbReference type="SMART" id="SM00652">
    <property type="entry name" value="eIF1a"/>
    <property type="match status" value="1"/>
</dbReference>
<dbReference type="GO" id="GO:0003723">
    <property type="term" value="F:RNA binding"/>
    <property type="evidence" value="ECO:0007669"/>
    <property type="project" value="UniProtKB-KW"/>
</dbReference>
<dbReference type="Gene3D" id="2.40.50.140">
    <property type="entry name" value="Nucleic acid-binding proteins"/>
    <property type="match status" value="1"/>
</dbReference>
<keyword evidence="9" id="KW-1185">Reference proteome</keyword>
<evidence type="ECO:0000256" key="5">
    <source>
        <dbReference type="PROSITE-ProRule" id="PRU00181"/>
    </source>
</evidence>
<dbReference type="PANTHER" id="PTHR21641:SF0">
    <property type="entry name" value="RNA-BINDING PROTEIN EIF1AD-RELATED"/>
    <property type="match status" value="1"/>
</dbReference>
<dbReference type="InterPro" id="IPR039294">
    <property type="entry name" value="EIF1AD"/>
</dbReference>
<evidence type="ECO:0000259" key="7">
    <source>
        <dbReference type="PROSITE" id="PS50832"/>
    </source>
</evidence>
<dbReference type="GO" id="GO:0003743">
    <property type="term" value="F:translation initiation factor activity"/>
    <property type="evidence" value="ECO:0007669"/>
    <property type="project" value="UniProtKB-UniRule"/>
</dbReference>
<keyword evidence="3" id="KW-0694">RNA-binding</keyword>
<sequence>MTCFAKQKFVIDETLNDFSLPESDEIIGKIVKVRGNNLHEVIDERGEEYLVSMPTKFRKTIWLMRGDFVVLHQIEEGKKVKGEITKILKKDHIKYYRQQNVWPKFFESESQDSENLKETSSDANSHRESGGQLNRSTDQTSCDRSNSEDSGSESDSELFQNPNRPPLVYESSDSDPSETGSEEE</sequence>
<feature type="region of interest" description="Disordered" evidence="6">
    <location>
        <begin position="109"/>
        <end position="184"/>
    </location>
</feature>
<dbReference type="InterPro" id="IPR012340">
    <property type="entry name" value="NA-bd_OB-fold"/>
</dbReference>
<dbReference type="Proteomes" id="UP001187531">
    <property type="component" value="Unassembled WGS sequence"/>
</dbReference>
<dbReference type="InterPro" id="IPR006196">
    <property type="entry name" value="RNA-binding_domain_S1_IF1"/>
</dbReference>
<comment type="caution">
    <text evidence="8">The sequence shown here is derived from an EMBL/GenBank/DDBJ whole genome shotgun (WGS) entry which is preliminary data.</text>
</comment>
<feature type="domain" description="S1-like" evidence="7">
    <location>
        <begin position="22"/>
        <end position="89"/>
    </location>
</feature>
<dbReference type="PROSITE" id="PS50832">
    <property type="entry name" value="S1_IF1_TYPE"/>
    <property type="match status" value="1"/>
</dbReference>
<evidence type="ECO:0000256" key="4">
    <source>
        <dbReference type="ARBA" id="ARBA00031998"/>
    </source>
</evidence>
<dbReference type="AlphaFoldDB" id="A0AA88HIM3"/>
<dbReference type="PANTHER" id="PTHR21641">
    <property type="entry name" value="TRANSLATION INITIATION FACTOR-RELATED"/>
    <property type="match status" value="1"/>
</dbReference>
<protein>
    <recommendedName>
        <fullName evidence="2">Probable RNA-binding protein EIF1AD</fullName>
    </recommendedName>
    <alternativeName>
        <fullName evidence="4">Eukaryotic translation initiation factor 1A domain-containing protein</fullName>
    </alternativeName>
</protein>
<feature type="compositionally biased region" description="Basic and acidic residues" evidence="6">
    <location>
        <begin position="114"/>
        <end position="129"/>
    </location>
</feature>
<organism evidence="8 9">
    <name type="scientific">Artemia franciscana</name>
    <name type="common">Brine shrimp</name>
    <name type="synonym">Artemia sanfranciscana</name>
    <dbReference type="NCBI Taxonomy" id="6661"/>
    <lineage>
        <taxon>Eukaryota</taxon>
        <taxon>Metazoa</taxon>
        <taxon>Ecdysozoa</taxon>
        <taxon>Arthropoda</taxon>
        <taxon>Crustacea</taxon>
        <taxon>Branchiopoda</taxon>
        <taxon>Anostraca</taxon>
        <taxon>Artemiidae</taxon>
        <taxon>Artemia</taxon>
    </lineage>
</organism>